<feature type="transmembrane region" description="Helical" evidence="1">
    <location>
        <begin position="102"/>
        <end position="126"/>
    </location>
</feature>
<evidence type="ECO:0008006" key="4">
    <source>
        <dbReference type="Google" id="ProtNLM"/>
    </source>
</evidence>
<name>A0A0S2K8U6_9GAMM</name>
<keyword evidence="1" id="KW-1133">Transmembrane helix</keyword>
<dbReference type="PATRIC" id="fig|161398.10.peg.4161"/>
<evidence type="ECO:0000256" key="1">
    <source>
        <dbReference type="SAM" id="Phobius"/>
    </source>
</evidence>
<evidence type="ECO:0000313" key="3">
    <source>
        <dbReference type="Proteomes" id="UP000061457"/>
    </source>
</evidence>
<keyword evidence="1" id="KW-0812">Transmembrane</keyword>
<sequence length="130" mass="15089">MKLLVKSYKKLIEKIKQFSWYSLAMLIVVVFAGPEIFVAMELTLMLEVMGASTFCMFYVSAFKAYFEPYLKKLKPYFERFSQFEGDGFFVLKYRQYKQMPSMLIHAVPANTLLLGYLSIVTGFAILTKIV</sequence>
<organism evidence="2 3">
    <name type="scientific">Pseudoalteromonas phenolica</name>
    <dbReference type="NCBI Taxonomy" id="161398"/>
    <lineage>
        <taxon>Bacteria</taxon>
        <taxon>Pseudomonadati</taxon>
        <taxon>Pseudomonadota</taxon>
        <taxon>Gammaproteobacteria</taxon>
        <taxon>Alteromonadales</taxon>
        <taxon>Pseudoalteromonadaceae</taxon>
        <taxon>Pseudoalteromonas</taxon>
    </lineage>
</organism>
<dbReference type="OrthoDB" id="9809646at2"/>
<reference evidence="2 3" key="1">
    <citation type="submission" date="2015-11" db="EMBL/GenBank/DDBJ databases">
        <authorList>
            <person name="Zhang Y."/>
            <person name="Guo Z."/>
        </authorList>
    </citation>
    <scope>NUCLEOTIDE SEQUENCE [LARGE SCALE GENOMIC DNA]</scope>
    <source>
        <strain evidence="2 3">KCTC 12086</strain>
    </source>
</reference>
<feature type="transmembrane region" description="Helical" evidence="1">
    <location>
        <begin position="44"/>
        <end position="66"/>
    </location>
</feature>
<dbReference type="AlphaFoldDB" id="A0A0S2K8U6"/>
<accession>A0A0S2K8U6</accession>
<protein>
    <recommendedName>
        <fullName evidence="4">DUF3899 domain-containing protein</fullName>
    </recommendedName>
</protein>
<keyword evidence="3" id="KW-1185">Reference proteome</keyword>
<dbReference type="RefSeq" id="WP_058032375.1">
    <property type="nucleotide sequence ID" value="NZ_CP013188.1"/>
</dbReference>
<keyword evidence="1" id="KW-0472">Membrane</keyword>
<dbReference type="Proteomes" id="UP000061457">
    <property type="component" value="Chromosome II"/>
</dbReference>
<dbReference type="EMBL" id="CP013188">
    <property type="protein sequence ID" value="ALO44526.1"/>
    <property type="molecule type" value="Genomic_DNA"/>
</dbReference>
<feature type="transmembrane region" description="Helical" evidence="1">
    <location>
        <begin position="20"/>
        <end position="38"/>
    </location>
</feature>
<proteinExistence type="predicted"/>
<evidence type="ECO:0000313" key="2">
    <source>
        <dbReference type="EMBL" id="ALO44526.1"/>
    </source>
</evidence>
<dbReference type="KEGG" id="pphe:PP2015_4058"/>
<dbReference type="STRING" id="161398.PP2015_4058"/>
<gene>
    <name evidence="2" type="ORF">PP2015_4058</name>
</gene>